<dbReference type="PANTHER" id="PTHR16220:SF0">
    <property type="entry name" value="WD REPEAT-CONTAINING PROTEIN WRAP73"/>
    <property type="match status" value="1"/>
</dbReference>
<reference evidence="1 2" key="1">
    <citation type="journal article" date="2018" name="IMA Fungus">
        <title>IMA Genome-F 9: Draft genome sequence of Annulohypoxylon stygium, Aspergillus mulundensis, Berkeleyomyces basicola (syn. Thielaviopsis basicola), Ceratocystis smalleyi, two Cercospora beticola strains, Coleophoma cylindrospora, Fusarium fracticaudum, Phialophora cf. hyalina, and Morchella septimelata.</title>
        <authorList>
            <person name="Wingfield B.D."/>
            <person name="Bills G.F."/>
            <person name="Dong Y."/>
            <person name="Huang W."/>
            <person name="Nel W.J."/>
            <person name="Swalarsk-Parry B.S."/>
            <person name="Vaghefi N."/>
            <person name="Wilken P.M."/>
            <person name="An Z."/>
            <person name="de Beer Z.W."/>
            <person name="De Vos L."/>
            <person name="Chen L."/>
            <person name="Duong T.A."/>
            <person name="Gao Y."/>
            <person name="Hammerbacher A."/>
            <person name="Kikkert J.R."/>
            <person name="Li Y."/>
            <person name="Li H."/>
            <person name="Li K."/>
            <person name="Li Q."/>
            <person name="Liu X."/>
            <person name="Ma X."/>
            <person name="Naidoo K."/>
            <person name="Pethybridge S.J."/>
            <person name="Sun J."/>
            <person name="Steenkamp E.T."/>
            <person name="van der Nest M.A."/>
            <person name="van Wyk S."/>
            <person name="Wingfield M.J."/>
            <person name="Xiong C."/>
            <person name="Yue Q."/>
            <person name="Zhang X."/>
        </authorList>
    </citation>
    <scope>NUCLEOTIDE SEQUENCE [LARGE SCALE GENOMIC DNA]</scope>
    <source>
        <strain evidence="1 2">BP 5553</strain>
    </source>
</reference>
<comment type="caution">
    <text evidence="1">The sequence shown here is derived from an EMBL/GenBank/DDBJ whole genome shotgun (WGS) entry which is preliminary data.</text>
</comment>
<gene>
    <name evidence="1" type="ORF">BP5553_03730</name>
</gene>
<evidence type="ECO:0000313" key="2">
    <source>
        <dbReference type="Proteomes" id="UP000254866"/>
    </source>
</evidence>
<protein>
    <submittedName>
        <fullName evidence="1">WD40-containing protein</fullName>
    </submittedName>
</protein>
<organism evidence="1 2">
    <name type="scientific">Venustampulla echinocandica</name>
    <dbReference type="NCBI Taxonomy" id="2656787"/>
    <lineage>
        <taxon>Eukaryota</taxon>
        <taxon>Fungi</taxon>
        <taxon>Dikarya</taxon>
        <taxon>Ascomycota</taxon>
        <taxon>Pezizomycotina</taxon>
        <taxon>Leotiomycetes</taxon>
        <taxon>Helotiales</taxon>
        <taxon>Pleuroascaceae</taxon>
        <taxon>Venustampulla</taxon>
    </lineage>
</organism>
<accession>A0A370TV59</accession>
<proteinExistence type="predicted"/>
<dbReference type="GO" id="GO:1990811">
    <property type="term" value="C:MWP complex"/>
    <property type="evidence" value="ECO:0007669"/>
    <property type="project" value="TreeGrafter"/>
</dbReference>
<dbReference type="SUPFAM" id="SSF69322">
    <property type="entry name" value="Tricorn protease domain 2"/>
    <property type="match status" value="1"/>
</dbReference>
<dbReference type="InterPro" id="IPR015943">
    <property type="entry name" value="WD40/YVTN_repeat-like_dom_sf"/>
</dbReference>
<dbReference type="AlphaFoldDB" id="A0A370TV59"/>
<dbReference type="OrthoDB" id="308690at2759"/>
<dbReference type="GeneID" id="43596579"/>
<dbReference type="GO" id="GO:0005815">
    <property type="term" value="C:microtubule organizing center"/>
    <property type="evidence" value="ECO:0007669"/>
    <property type="project" value="TreeGrafter"/>
</dbReference>
<evidence type="ECO:0000313" key="1">
    <source>
        <dbReference type="EMBL" id="RDL39390.1"/>
    </source>
</evidence>
<dbReference type="PANTHER" id="PTHR16220">
    <property type="entry name" value="WD REPEAT PROTEIN 8-RELATED"/>
    <property type="match status" value="1"/>
</dbReference>
<dbReference type="RefSeq" id="XP_031872046.1">
    <property type="nucleotide sequence ID" value="XM_032012353.1"/>
</dbReference>
<dbReference type="EMBL" id="NPIC01000002">
    <property type="protein sequence ID" value="RDL39390.1"/>
    <property type="molecule type" value="Genomic_DNA"/>
</dbReference>
<dbReference type="Proteomes" id="UP000254866">
    <property type="component" value="Unassembled WGS sequence"/>
</dbReference>
<dbReference type="GO" id="GO:1990810">
    <property type="term" value="P:microtubule anchoring at mitotic spindle pole body"/>
    <property type="evidence" value="ECO:0007669"/>
    <property type="project" value="TreeGrafter"/>
</dbReference>
<dbReference type="Gene3D" id="2.130.10.10">
    <property type="entry name" value="YVTN repeat-like/Quinoprotein amine dehydrogenase"/>
    <property type="match status" value="1"/>
</dbReference>
<dbReference type="InterPro" id="IPR052778">
    <property type="entry name" value="Centrosome-WD_assoc"/>
</dbReference>
<dbReference type="STRING" id="2656787.A0A370TV59"/>
<keyword evidence="2" id="KW-1185">Reference proteome</keyword>
<name>A0A370TV59_9HELO</name>
<sequence length="537" mass="59376">MRFSRALKSSPQCLPSPDGAYIATILPSKLSIRKTATLEIIRAISLPPELSASISWFLWSPSSARLLVASTDNIRVYSPSNSQFSANIKNPTSDTTKITFVAFGATDDEICVFSEFGIQLSVINLNTSKSVDILAPKLYHPAVAGKGFAYRPKTQNLALLTRSGGKDIISIHARDVSGVMRSWHPETVDAQGIAWSPDGKWLVVWESAAQGHRLFVYTADGHLFKVWNGPIPVLDEDGDIELGAGIKLFDWNRTGTHMAVGDYSRRVTILSVPSFVESMKILHPTAITPTETLQVWQEQVLLSQHGGFGRKFVRATQVLYPPTSSTPPNSNVDEKAGTNIMSFDNSGTLLATRTENMPTTIWIWDIGTKILRAVMIMHAPIARVTWHPSIGGVLMIRCENEDSRGLVHLWDPSWENPEIIDFAAQMGGNKVLGKTIARWLNTQSASPAMLFSDLHDYLLASISGSDDDDLPWQDGPTREFDIYGQRQESPLNLVPVNEKRGSHKISVDALMEDDGFTKMSSGSDEVEDTFQFRKFVE</sequence>